<dbReference type="EMBL" id="LSMT01000058">
    <property type="protein sequence ID" value="PFX29913.1"/>
    <property type="molecule type" value="Genomic_DNA"/>
</dbReference>
<dbReference type="Pfam" id="PF00092">
    <property type="entry name" value="VWA"/>
    <property type="match status" value="3"/>
</dbReference>
<dbReference type="OrthoDB" id="446173at2759"/>
<dbReference type="InterPro" id="IPR000884">
    <property type="entry name" value="TSP1_rpt"/>
</dbReference>
<name>A0A2B4SLF6_STYPI</name>
<keyword evidence="3" id="KW-1133">Transmembrane helix</keyword>
<dbReference type="CDD" id="cd01450">
    <property type="entry name" value="vWFA_subfamily_ECM"/>
    <property type="match status" value="2"/>
</dbReference>
<sequence length="1805" mass="197451">MSSSSWNWLLVFTIAITFSQAKGTYYYGYDPAPTTESPACPSYITSNKNVKFTASTSSHGPGHPKINSNDVWCAATINKQQYLIVDLGGVVTIDQLAVQGKASTKKSVSSYYVKTSKDGFTFSYILDESGSRPEAFWGKIKNGDDVAKTVLKKPVNARYVLFNPREPLTASNGLCLRVDVNLCAGDGRLGPVGQDVLSSAIFMVKALDMASGVGIGVVQIPFLHSKEPHAEGIRVKMAFAPTAALLMEAGLIGSHGQAALRRAEEVHRRASALATIHHHNMAAISVAEAIQIVSLATLKTAQLMEDGLSGHNGLPVTKRVVVETPIDTGNVQTLHHRTVVKHAQEIKMNIGVAILKDAQSMVVGVRGVSGQAAVRPAMDNEQGTAHALILHHPTMEPLALGQEYNLKRAMWGSVQMAAGQPGVNGRPVQNRAVEEHKGGQDLAPTLNPHTAGRAVWVGQRSPSSATNKHVQWMAGGLRGTHGQNAVLHAEVERDQEHEPVLIHHRLVTDQDVLAATWRSNSAKRIRVQLMVCGQTGQVGLSVAGHAVAEHNQECVSVIARSRPMVGNVVLAMIQRQGNAKPRLVQVKSLSVDGGWTPWATGPCNVLCGDGKRNRTRTCTNPPASGGGDDCMGTTFETENCNPGPCKTTPTPTATAVPTPTIDPNIPKIDLVFALSATSVSSSLSYELMRNTIKRFIDRYGVNNIHYSIIVYGNQVVRVVNFNRTFPLSANELKIAIDKQPALSGGPVLINALQEAYRVFKESVGRPGAKKVLVVMTDKNSGSRPNFLSQAVRPLEDLGVLVISVGVGDGVSRSELSIISPNPLDVISARLSINPSVLAVRIMERILKLNFPDVDVGFAISAASANSDEIFSLMKEIINTIIDRYGVNKVRFSFIIYGSRVTTRFTFDNAPITQEELIKAVNGTDKVTGDPDLEKALEEAEKLFTKSSRPNATKVFVVLSDIVGAGDDNSLIANAARLRKRGVLILSVGFGQQVNAIGNQMTKVVITQSDYIRVPDLTTQRPVVIAETIMFKALQANIPEIDLTFVISATSDLADRTFTLMKSTINSIIEKYGIVRIHYTVIVFGSDFTRSFDFSTNVPNKTTLIRLLTRLQRETGTPDLEKALQEVKKVYELREVRPNAKKVVVVILDEKSVNTEVQVKTAVTDLVQKNVLVIGVGVGGSVDRNELIYITEENRNIIEVEPTERPEEVAREIMSIILRTSGYSQWSEWGACSRTCRQRGVAGTRQRTRTCVIPELGCDGPRQNFEECNKIDCEGCGERTQLSDSNYSASTAVQPASFAKLDTSNPSASQRAWCRNANEVGGYLQIDLGETADVYQVATKGQEQNDRWVRSYYITLSSDGNSFFNYTQGGRTKAFSGNRDSRSVVFNNINASQAVRYVRFHPITFNEQPCMQASVFACTESSTPTVASAQISEEAGNGVLIALWILAGILTFLLLLACLYYCCWHVCCKRGKKRKGLAAFREETSTEEDGGYLIEDGESKRRNLPAVAMVPRVPKVDKVPEDEVQEVSIEMKEDSAQLGVIQFGIEADNTKDQHVTAETVHSETPLYSQEVNTGTVKKGASKMTMSSTDTQKRKRAQSESAAATLGVAEATSHQWSHQTEQKQSSTFTNEGYMRSQESIEPTQVHSRTQELRRAQSADELSTIDYDMFAQRRESAQSIVKGGRGQDGYMRMKQSSRGSSIDVTDGGIQMGTVDVAIGGIGAPNVRRGSSQFYGMEEQEMTFSADNGGRHYYELEDGGYRTEEWYTRGGHEPGRLREEGFREIHVEHQPIYHETENVNQGFRHSRLV</sequence>
<feature type="domain" description="VWFA" evidence="6">
    <location>
        <begin position="1041"/>
        <end position="1212"/>
    </location>
</feature>
<dbReference type="Pfam" id="PF00090">
    <property type="entry name" value="TSP_1"/>
    <property type="match status" value="2"/>
</dbReference>
<feature type="signal peptide" evidence="4">
    <location>
        <begin position="1"/>
        <end position="21"/>
    </location>
</feature>
<proteinExistence type="predicted"/>
<dbReference type="STRING" id="50429.A0A2B4SLF6"/>
<keyword evidence="3" id="KW-0472">Membrane</keyword>
<dbReference type="SUPFAM" id="SSF49785">
    <property type="entry name" value="Galactose-binding domain-like"/>
    <property type="match status" value="2"/>
</dbReference>
<evidence type="ECO:0000256" key="3">
    <source>
        <dbReference type="SAM" id="Phobius"/>
    </source>
</evidence>
<dbReference type="PROSITE" id="PS50092">
    <property type="entry name" value="TSP1"/>
    <property type="match status" value="2"/>
</dbReference>
<evidence type="ECO:0000259" key="6">
    <source>
        <dbReference type="PROSITE" id="PS50234"/>
    </source>
</evidence>
<keyword evidence="8" id="KW-1185">Reference proteome</keyword>
<dbReference type="PROSITE" id="PS01285">
    <property type="entry name" value="FA58C_1"/>
    <property type="match status" value="1"/>
</dbReference>
<dbReference type="PROSITE" id="PS50234">
    <property type="entry name" value="VWFA"/>
    <property type="match status" value="3"/>
</dbReference>
<evidence type="ECO:0000259" key="5">
    <source>
        <dbReference type="PROSITE" id="PS50022"/>
    </source>
</evidence>
<protein>
    <submittedName>
        <fullName evidence="7">Collagen alpha-6(VI) chain</fullName>
    </submittedName>
</protein>
<dbReference type="InterPro" id="IPR002035">
    <property type="entry name" value="VWF_A"/>
</dbReference>
<keyword evidence="7" id="KW-0176">Collagen</keyword>
<dbReference type="InterPro" id="IPR036383">
    <property type="entry name" value="TSP1_rpt_sf"/>
</dbReference>
<dbReference type="Pfam" id="PF00754">
    <property type="entry name" value="F5_F8_type_C"/>
    <property type="match status" value="2"/>
</dbReference>
<dbReference type="SUPFAM" id="SSF82895">
    <property type="entry name" value="TSP-1 type 1 repeat"/>
    <property type="match status" value="2"/>
</dbReference>
<feature type="domain" description="F5/8 type C" evidence="5">
    <location>
        <begin position="1267"/>
        <end position="1417"/>
    </location>
</feature>
<feature type="domain" description="VWFA" evidence="6">
    <location>
        <begin position="854"/>
        <end position="1033"/>
    </location>
</feature>
<dbReference type="Gene3D" id="3.40.50.410">
    <property type="entry name" value="von Willebrand factor, type A domain"/>
    <property type="match status" value="3"/>
</dbReference>
<dbReference type="SUPFAM" id="SSF53300">
    <property type="entry name" value="vWA-like"/>
    <property type="match status" value="3"/>
</dbReference>
<reference evidence="8" key="1">
    <citation type="journal article" date="2017" name="bioRxiv">
        <title>Comparative analysis of the genomes of Stylophora pistillata and Acropora digitifera provides evidence for extensive differences between species of corals.</title>
        <authorList>
            <person name="Voolstra C.R."/>
            <person name="Li Y."/>
            <person name="Liew Y.J."/>
            <person name="Baumgarten S."/>
            <person name="Zoccola D."/>
            <person name="Flot J.-F."/>
            <person name="Tambutte S."/>
            <person name="Allemand D."/>
            <person name="Aranda M."/>
        </authorList>
    </citation>
    <scope>NUCLEOTIDE SEQUENCE [LARGE SCALE GENOMIC DNA]</scope>
</reference>
<dbReference type="FunFam" id="2.20.100.10:FF:000001">
    <property type="entry name" value="semaphorin-5A isoform X1"/>
    <property type="match status" value="1"/>
</dbReference>
<organism evidence="7 8">
    <name type="scientific">Stylophora pistillata</name>
    <name type="common">Smooth cauliflower coral</name>
    <dbReference type="NCBI Taxonomy" id="50429"/>
    <lineage>
        <taxon>Eukaryota</taxon>
        <taxon>Metazoa</taxon>
        <taxon>Cnidaria</taxon>
        <taxon>Anthozoa</taxon>
        <taxon>Hexacorallia</taxon>
        <taxon>Scleractinia</taxon>
        <taxon>Astrocoeniina</taxon>
        <taxon>Pocilloporidae</taxon>
        <taxon>Stylophora</taxon>
    </lineage>
</organism>
<dbReference type="Gene3D" id="2.20.100.10">
    <property type="entry name" value="Thrombospondin type-1 (TSP1) repeat"/>
    <property type="match status" value="2"/>
</dbReference>
<keyword evidence="1" id="KW-1015">Disulfide bond</keyword>
<dbReference type="Proteomes" id="UP000225706">
    <property type="component" value="Unassembled WGS sequence"/>
</dbReference>
<comment type="caution">
    <text evidence="7">The sequence shown here is derived from an EMBL/GenBank/DDBJ whole genome shotgun (WGS) entry which is preliminary data.</text>
</comment>
<dbReference type="SMART" id="SM00209">
    <property type="entry name" value="TSP1"/>
    <property type="match status" value="2"/>
</dbReference>
<feature type="transmembrane region" description="Helical" evidence="3">
    <location>
        <begin position="1440"/>
        <end position="1463"/>
    </location>
</feature>
<dbReference type="SMART" id="SM00327">
    <property type="entry name" value="VWA"/>
    <property type="match status" value="3"/>
</dbReference>
<accession>A0A2B4SLF6</accession>
<dbReference type="InterPro" id="IPR000421">
    <property type="entry name" value="FA58C"/>
</dbReference>
<dbReference type="InterPro" id="IPR008979">
    <property type="entry name" value="Galactose-bd-like_sf"/>
</dbReference>
<feature type="region of interest" description="Disordered" evidence="2">
    <location>
        <begin position="1574"/>
        <end position="1654"/>
    </location>
</feature>
<dbReference type="Gene3D" id="2.60.120.260">
    <property type="entry name" value="Galactose-binding domain-like"/>
    <property type="match status" value="2"/>
</dbReference>
<dbReference type="PANTHER" id="PTHR22588:SF3">
    <property type="entry name" value="VWFA DOMAIN-CONTAINING PROTEIN"/>
    <property type="match status" value="1"/>
</dbReference>
<dbReference type="InterPro" id="IPR036465">
    <property type="entry name" value="vWFA_dom_sf"/>
</dbReference>
<evidence type="ECO:0000256" key="4">
    <source>
        <dbReference type="SAM" id="SignalP"/>
    </source>
</evidence>
<feature type="domain" description="VWFA" evidence="6">
    <location>
        <begin position="669"/>
        <end position="845"/>
    </location>
</feature>
<keyword evidence="3" id="KW-0812">Transmembrane</keyword>
<feature type="chain" id="PRO_5012473787" evidence="4">
    <location>
        <begin position="22"/>
        <end position="1805"/>
    </location>
</feature>
<evidence type="ECO:0000313" key="7">
    <source>
        <dbReference type="EMBL" id="PFX29913.1"/>
    </source>
</evidence>
<dbReference type="PANTHER" id="PTHR22588">
    <property type="entry name" value="VWFA DOMAIN-CONTAINING PROTEIN"/>
    <property type="match status" value="1"/>
</dbReference>
<evidence type="ECO:0000256" key="1">
    <source>
        <dbReference type="ARBA" id="ARBA00023157"/>
    </source>
</evidence>
<gene>
    <name evidence="7" type="primary">COL6A6</name>
    <name evidence="7" type="ORF">AWC38_SpisGene5277</name>
</gene>
<dbReference type="GO" id="GO:0005581">
    <property type="term" value="C:collagen trimer"/>
    <property type="evidence" value="ECO:0007669"/>
    <property type="project" value="UniProtKB-KW"/>
</dbReference>
<keyword evidence="4" id="KW-0732">Signal</keyword>
<dbReference type="InterPro" id="IPR052229">
    <property type="entry name" value="Collagen-VI/PIF"/>
</dbReference>
<evidence type="ECO:0000313" key="8">
    <source>
        <dbReference type="Proteomes" id="UP000225706"/>
    </source>
</evidence>
<feature type="domain" description="F5/8 type C" evidence="5">
    <location>
        <begin position="35"/>
        <end position="183"/>
    </location>
</feature>
<evidence type="ECO:0000256" key="2">
    <source>
        <dbReference type="SAM" id="MobiDB-lite"/>
    </source>
</evidence>
<feature type="compositionally biased region" description="Polar residues" evidence="2">
    <location>
        <begin position="1610"/>
        <end position="1645"/>
    </location>
</feature>
<dbReference type="PROSITE" id="PS50022">
    <property type="entry name" value="FA58C_3"/>
    <property type="match status" value="2"/>
</dbReference>